<organism evidence="2 3">
    <name type="scientific">Bacillus thuringiensis</name>
    <dbReference type="NCBI Taxonomy" id="1428"/>
    <lineage>
        <taxon>Bacteria</taxon>
        <taxon>Bacillati</taxon>
        <taxon>Bacillota</taxon>
        <taxon>Bacilli</taxon>
        <taxon>Bacillales</taxon>
        <taxon>Bacillaceae</taxon>
        <taxon>Bacillus</taxon>
        <taxon>Bacillus cereus group</taxon>
    </lineage>
</organism>
<accession>A0A1C4BZX5</accession>
<dbReference type="Proteomes" id="UP000195991">
    <property type="component" value="Unassembled WGS sequence"/>
</dbReference>
<reference evidence="2 3" key="1">
    <citation type="submission" date="2016-08" db="EMBL/GenBank/DDBJ databases">
        <authorList>
            <person name="Seilhamer J.J."/>
        </authorList>
    </citation>
    <scope>NUCLEOTIDE SEQUENCE [LARGE SCALE GENOMIC DNA]</scope>
    <source>
        <strain evidence="2 3">IEBC_T61001</strain>
    </source>
</reference>
<evidence type="ECO:0000313" key="3">
    <source>
        <dbReference type="Proteomes" id="UP000195991"/>
    </source>
</evidence>
<proteinExistence type="predicted"/>
<dbReference type="EMBL" id="FMBI01000026">
    <property type="protein sequence ID" value="SCC12476.1"/>
    <property type="molecule type" value="Genomic_DNA"/>
</dbReference>
<name>A0A1C4BZX5_BACTU</name>
<evidence type="ECO:0008006" key="4">
    <source>
        <dbReference type="Google" id="ProtNLM"/>
    </source>
</evidence>
<dbReference type="AlphaFoldDB" id="A0A1C4BZX5"/>
<evidence type="ECO:0000256" key="1">
    <source>
        <dbReference type="SAM" id="MobiDB-lite"/>
    </source>
</evidence>
<evidence type="ECO:0000313" key="2">
    <source>
        <dbReference type="EMBL" id="SCC12476.1"/>
    </source>
</evidence>
<feature type="region of interest" description="Disordered" evidence="1">
    <location>
        <begin position="1"/>
        <end position="33"/>
    </location>
</feature>
<feature type="compositionally biased region" description="Basic residues" evidence="1">
    <location>
        <begin position="1"/>
        <end position="14"/>
    </location>
</feature>
<sequence length="33" mass="3740">MTKNKNDKKKKQNKQNKPETGNPKLDGPNFPAT</sequence>
<gene>
    <name evidence="2" type="ORF">BTT61001_01530</name>
</gene>
<protein>
    <recommendedName>
        <fullName evidence="4">Phage portal protein</fullName>
    </recommendedName>
</protein>